<organism evidence="1 2">
    <name type="scientific">Stentor coeruleus</name>
    <dbReference type="NCBI Taxonomy" id="5963"/>
    <lineage>
        <taxon>Eukaryota</taxon>
        <taxon>Sar</taxon>
        <taxon>Alveolata</taxon>
        <taxon>Ciliophora</taxon>
        <taxon>Postciliodesmatophora</taxon>
        <taxon>Heterotrichea</taxon>
        <taxon>Heterotrichida</taxon>
        <taxon>Stentoridae</taxon>
        <taxon>Stentor</taxon>
    </lineage>
</organism>
<dbReference type="AlphaFoldDB" id="A0A1R2CF59"/>
<keyword evidence="2" id="KW-1185">Reference proteome</keyword>
<dbReference type="Proteomes" id="UP000187209">
    <property type="component" value="Unassembled WGS sequence"/>
</dbReference>
<dbReference type="OrthoDB" id="10570038at2759"/>
<sequence length="319" mass="37197">MEKRVFEVEAINRKILKESHEFISKVVQYQGEVVDQIGRLNRDVSKMFANCNKDFSRIDYDLRAQARAFENEILAKEHEEIEKIRNMKVPAEVLMKKQKPKQVFENSKAKNRKIIRVGEKWKASLIPRPVWGIILEFCDPVSIAKLERVCRMLFLLVNPRCECTEKKGSSACKSMWRKFPYPEGVKKYEDSNCAYIRRVILRDYMPLVLSKNIEKVRNISCKQNAHNWEIHPENPNIIRCPSCYKGAKRNAYCPGKCELHNKMCLNEFSRFVACRSHSCIACRVPLVFPHIAVIQQILSECSSYTLHPTIKLVFSNPLD</sequence>
<proteinExistence type="predicted"/>
<gene>
    <name evidence="1" type="ORF">SteCoe_10574</name>
</gene>
<reference evidence="1 2" key="1">
    <citation type="submission" date="2016-11" db="EMBL/GenBank/DDBJ databases">
        <title>The macronuclear genome of Stentor coeruleus: a giant cell with tiny introns.</title>
        <authorList>
            <person name="Slabodnick M."/>
            <person name="Ruby J.G."/>
            <person name="Reiff S.B."/>
            <person name="Swart E.C."/>
            <person name="Gosai S."/>
            <person name="Prabakaran S."/>
            <person name="Witkowska E."/>
            <person name="Larue G.E."/>
            <person name="Fisher S."/>
            <person name="Freeman R.M."/>
            <person name="Gunawardena J."/>
            <person name="Chu W."/>
            <person name="Stover N.A."/>
            <person name="Gregory B.D."/>
            <person name="Nowacki M."/>
            <person name="Derisi J."/>
            <person name="Roy S.W."/>
            <person name="Marshall W.F."/>
            <person name="Sood P."/>
        </authorList>
    </citation>
    <scope>NUCLEOTIDE SEQUENCE [LARGE SCALE GENOMIC DNA]</scope>
    <source>
        <strain evidence="1">WM001</strain>
    </source>
</reference>
<comment type="caution">
    <text evidence="1">The sequence shown here is derived from an EMBL/GenBank/DDBJ whole genome shotgun (WGS) entry which is preliminary data.</text>
</comment>
<protein>
    <submittedName>
        <fullName evidence="1">Uncharacterized protein</fullName>
    </submittedName>
</protein>
<dbReference type="EMBL" id="MPUH01000171">
    <property type="protein sequence ID" value="OMJ87649.1"/>
    <property type="molecule type" value="Genomic_DNA"/>
</dbReference>
<evidence type="ECO:0000313" key="2">
    <source>
        <dbReference type="Proteomes" id="UP000187209"/>
    </source>
</evidence>
<accession>A0A1R2CF59</accession>
<name>A0A1R2CF59_9CILI</name>
<evidence type="ECO:0000313" key="1">
    <source>
        <dbReference type="EMBL" id="OMJ87649.1"/>
    </source>
</evidence>